<organism evidence="10 11">
    <name type="scientific">Cannabis sativa</name>
    <name type="common">Hemp</name>
    <name type="synonym">Marijuana</name>
    <dbReference type="NCBI Taxonomy" id="3483"/>
    <lineage>
        <taxon>Eukaryota</taxon>
        <taxon>Viridiplantae</taxon>
        <taxon>Streptophyta</taxon>
        <taxon>Embryophyta</taxon>
        <taxon>Tracheophyta</taxon>
        <taxon>Spermatophyta</taxon>
        <taxon>Magnoliopsida</taxon>
        <taxon>eudicotyledons</taxon>
        <taxon>Gunneridae</taxon>
        <taxon>Pentapetalae</taxon>
        <taxon>rosids</taxon>
        <taxon>fabids</taxon>
        <taxon>Rosales</taxon>
        <taxon>Cannabaceae</taxon>
        <taxon>Cannabis</taxon>
    </lineage>
</organism>
<keyword evidence="4" id="KW-0472">Membrane</keyword>
<dbReference type="OrthoDB" id="776094at2759"/>
<dbReference type="PANTHER" id="PTHR35129">
    <property type="entry name" value="GUANINE NUCLEOTIDE-BINDING PROTEIN SUBUNIT GAMMA 1"/>
    <property type="match status" value="1"/>
</dbReference>
<name>A0A7J6G2L8_CANSA</name>
<dbReference type="InterPro" id="IPR015898">
    <property type="entry name" value="G-protein_gamma-like_dom"/>
</dbReference>
<dbReference type="GO" id="GO:0007165">
    <property type="term" value="P:signal transduction"/>
    <property type="evidence" value="ECO:0007669"/>
    <property type="project" value="UniProtKB-KW"/>
</dbReference>
<feature type="coiled-coil region" evidence="6">
    <location>
        <begin position="74"/>
        <end position="101"/>
    </location>
</feature>
<evidence type="ECO:0000256" key="7">
    <source>
        <dbReference type="SAM" id="MobiDB-lite"/>
    </source>
</evidence>
<proteinExistence type="predicted"/>
<evidence type="ECO:0000256" key="1">
    <source>
        <dbReference type="ARBA" id="ARBA00004236"/>
    </source>
</evidence>
<keyword evidence="3 6" id="KW-0175">Coiled coil</keyword>
<dbReference type="GO" id="GO:0005886">
    <property type="term" value="C:plasma membrane"/>
    <property type="evidence" value="ECO:0007669"/>
    <property type="project" value="UniProtKB-SubCell"/>
</dbReference>
<evidence type="ECO:0000313" key="9">
    <source>
        <dbReference type="EMBL" id="KAF4351053.1"/>
    </source>
</evidence>
<feature type="domain" description="G protein gamma" evidence="8">
    <location>
        <begin position="77"/>
        <end position="151"/>
    </location>
</feature>
<gene>
    <name evidence="10" type="ORF">F8388_012335</name>
    <name evidence="9" type="ORF">G4B88_026091</name>
</gene>
<evidence type="ECO:0000313" key="12">
    <source>
        <dbReference type="Proteomes" id="UP000583929"/>
    </source>
</evidence>
<accession>A0A803QWD1</accession>
<evidence type="ECO:0000256" key="4">
    <source>
        <dbReference type="ARBA" id="ARBA00023136"/>
    </source>
</evidence>
<comment type="subcellular location">
    <subcellularLocation>
        <location evidence="1">Cell membrane</location>
    </subcellularLocation>
</comment>
<sequence>MIVVAMDNEKQVQQNSSSSPAVRGGGEGEREEDERAEAEVEVEVAQSSSSSYPHQDRKEKAATKLKPNPTFLGRHRMNAAISQLNTQINIIQKELHELETVGESSIVCAELISSLETIPDPLLPTTRGPAEVTWDRWFRGANTSRGHKRWM</sequence>
<evidence type="ECO:0000259" key="8">
    <source>
        <dbReference type="SMART" id="SM01224"/>
    </source>
</evidence>
<feature type="compositionally biased region" description="Acidic residues" evidence="7">
    <location>
        <begin position="29"/>
        <end position="42"/>
    </location>
</feature>
<comment type="caution">
    <text evidence="10">The sequence shown here is derived from an EMBL/GenBank/DDBJ whole genome shotgun (WGS) entry which is preliminary data.</text>
</comment>
<dbReference type="Proteomes" id="UP000525078">
    <property type="component" value="Unassembled WGS sequence"/>
</dbReference>
<evidence type="ECO:0000256" key="3">
    <source>
        <dbReference type="ARBA" id="ARBA00023054"/>
    </source>
</evidence>
<evidence type="ECO:0000256" key="2">
    <source>
        <dbReference type="ARBA" id="ARBA00022475"/>
    </source>
</evidence>
<feature type="compositionally biased region" description="Polar residues" evidence="7">
    <location>
        <begin position="11"/>
        <end position="20"/>
    </location>
</feature>
<reference evidence="11 12" key="1">
    <citation type="journal article" date="2020" name="bioRxiv">
        <title>Sequence and annotation of 42 cannabis genomes reveals extensive copy number variation in cannabinoid synthesis and pathogen resistance genes.</title>
        <authorList>
            <person name="Mckernan K.J."/>
            <person name="Helbert Y."/>
            <person name="Kane L.T."/>
            <person name="Ebling H."/>
            <person name="Zhang L."/>
            <person name="Liu B."/>
            <person name="Eaton Z."/>
            <person name="Mclaughlin S."/>
            <person name="Kingan S."/>
            <person name="Baybayan P."/>
            <person name="Concepcion G."/>
            <person name="Jordan M."/>
            <person name="Riva A."/>
            <person name="Barbazuk W."/>
            <person name="Harkins T."/>
        </authorList>
    </citation>
    <scope>NUCLEOTIDE SEQUENCE [LARGE SCALE GENOMIC DNA]</scope>
    <source>
        <strain evidence="11 12">cv. Jamaican Lion 4</strain>
        <strain evidence="9">Father</strain>
        <strain evidence="10">Mother</strain>
        <tissue evidence="10">Leaf</tissue>
    </source>
</reference>
<feature type="region of interest" description="Disordered" evidence="7">
    <location>
        <begin position="1"/>
        <end position="71"/>
    </location>
</feature>
<evidence type="ECO:0000256" key="6">
    <source>
        <dbReference type="SAM" id="Coils"/>
    </source>
</evidence>
<keyword evidence="12" id="KW-1185">Reference proteome</keyword>
<evidence type="ECO:0000313" key="11">
    <source>
        <dbReference type="Proteomes" id="UP000525078"/>
    </source>
</evidence>
<accession>A0A7J6G2L8</accession>
<dbReference type="OMA" id="IVCAELI"/>
<keyword evidence="2" id="KW-1003">Cell membrane</keyword>
<dbReference type="SMART" id="SM01224">
    <property type="entry name" value="G_gamma"/>
    <property type="match status" value="1"/>
</dbReference>
<keyword evidence="5" id="KW-0807">Transducer</keyword>
<dbReference type="AlphaFoldDB" id="A0A7J6G2L8"/>
<dbReference type="EMBL" id="JAATIQ010000574">
    <property type="protein sequence ID" value="KAF4351053.1"/>
    <property type="molecule type" value="Genomic_DNA"/>
</dbReference>
<protein>
    <recommendedName>
        <fullName evidence="8">G protein gamma domain-containing protein</fullName>
    </recommendedName>
</protein>
<dbReference type="EMBL" id="JAATIP010000081">
    <property type="protein sequence ID" value="KAF4377234.1"/>
    <property type="molecule type" value="Genomic_DNA"/>
</dbReference>
<dbReference type="InterPro" id="IPR045878">
    <property type="entry name" value="GG1/2"/>
</dbReference>
<dbReference type="PANTHER" id="PTHR35129:SF5">
    <property type="entry name" value="GUANINE NUCLEOTIDE-BINDING PROTEIN SUBUNIT GAMMA 2"/>
    <property type="match status" value="1"/>
</dbReference>
<evidence type="ECO:0000313" key="10">
    <source>
        <dbReference type="EMBL" id="KAF4377234.1"/>
    </source>
</evidence>
<evidence type="ECO:0000256" key="5">
    <source>
        <dbReference type="ARBA" id="ARBA00023224"/>
    </source>
</evidence>
<dbReference type="Proteomes" id="UP000583929">
    <property type="component" value="Unassembled WGS sequence"/>
</dbReference>